<accession>A0A0C1Y4A0</accession>
<sequence length="220" mass="24781">MALQVIGAGFGRTGTMSMKVALEQLGFGPCYHMVECLPRGPEHWQQWIDAAGGKPDWDTLFAGFGATVDFPACSSYQALADYYPDAKVVLTVREPERWFKSTQETIFAPHWIEYLRSVEMGQFIQATINDYLQDRMHDQEYLIQRFQEHNEEVQRTIPASRLLVFEVKDGWGPLCQFLDVPVPGGEFPFVNDTQAVKGILNKIIAEGPEAVFGYTGAPEP</sequence>
<reference evidence="1" key="3">
    <citation type="submission" date="2020-02" db="EMBL/GenBank/DDBJ databases">
        <authorList>
            <person name="Sarangi A.N."/>
            <person name="Ghosh S."/>
            <person name="Mukherjee M."/>
            <person name="Tripathy S."/>
        </authorList>
    </citation>
    <scope>NUCLEOTIDE SEQUENCE</scope>
    <source>
        <strain evidence="1">BDU141951</strain>
    </source>
</reference>
<dbReference type="AlphaFoldDB" id="A0A0C1Y4A0"/>
<proteinExistence type="predicted"/>
<comment type="caution">
    <text evidence="1">The sequence shown here is derived from an EMBL/GenBank/DDBJ whole genome shotgun (WGS) entry which is preliminary data.</text>
</comment>
<dbReference type="Gene3D" id="3.40.50.300">
    <property type="entry name" value="P-loop containing nucleotide triphosphate hydrolases"/>
    <property type="match status" value="1"/>
</dbReference>
<dbReference type="PANTHER" id="PTHR36978">
    <property type="entry name" value="P-LOOP CONTAINING NUCLEOTIDE TRIPHOSPHATE HYDROLASE"/>
    <property type="match status" value="1"/>
</dbReference>
<name>A0A0C1Y4A0_9CYAN</name>
<reference evidence="1" key="2">
    <citation type="journal article" date="2015" name="Genome Announc.">
        <title>Draft Genome Sequence of Filamentous Marine Cyanobacterium Lyngbya confervoides Strain BDU141951.</title>
        <authorList>
            <person name="Chandrababunaidu M.M."/>
            <person name="Sen D."/>
            <person name="Tripathy S."/>
        </authorList>
    </citation>
    <scope>NUCLEOTIDE SEQUENCE</scope>
    <source>
        <strain evidence="1">BDU141951</strain>
    </source>
</reference>
<evidence type="ECO:0000313" key="1">
    <source>
        <dbReference type="EMBL" id="NEV68205.1"/>
    </source>
</evidence>
<dbReference type="SUPFAM" id="SSF52540">
    <property type="entry name" value="P-loop containing nucleoside triphosphate hydrolases"/>
    <property type="match status" value="1"/>
</dbReference>
<organism evidence="1">
    <name type="scientific">Lyngbya confervoides BDU141951</name>
    <dbReference type="NCBI Taxonomy" id="1574623"/>
    <lineage>
        <taxon>Bacteria</taxon>
        <taxon>Bacillati</taxon>
        <taxon>Cyanobacteriota</taxon>
        <taxon>Cyanophyceae</taxon>
        <taxon>Oscillatoriophycideae</taxon>
        <taxon>Oscillatoriales</taxon>
        <taxon>Microcoleaceae</taxon>
        <taxon>Lyngbya</taxon>
    </lineage>
</organism>
<dbReference type="EMBL" id="JTHE02000003">
    <property type="protein sequence ID" value="NEV68205.1"/>
    <property type="molecule type" value="Genomic_DNA"/>
</dbReference>
<dbReference type="Pfam" id="PF17784">
    <property type="entry name" value="Sulfotransfer_4"/>
    <property type="match status" value="1"/>
</dbReference>
<reference evidence="1" key="1">
    <citation type="submission" date="2014-11" db="EMBL/GenBank/DDBJ databases">
        <authorList>
            <person name="Malar M.C."/>
            <person name="Sen D."/>
            <person name="Tripathy S."/>
        </authorList>
    </citation>
    <scope>NUCLEOTIDE SEQUENCE</scope>
    <source>
        <strain evidence="1">BDU141951</strain>
    </source>
</reference>
<dbReference type="InterPro" id="IPR040632">
    <property type="entry name" value="Sulfotransfer_4"/>
</dbReference>
<protein>
    <submittedName>
        <fullName evidence="1">Sulfotransferase family protein</fullName>
    </submittedName>
</protein>
<dbReference type="PANTHER" id="PTHR36978:SF4">
    <property type="entry name" value="P-LOOP CONTAINING NUCLEOSIDE TRIPHOSPHATE HYDROLASE PROTEIN"/>
    <property type="match status" value="1"/>
</dbReference>
<dbReference type="InterPro" id="IPR027417">
    <property type="entry name" value="P-loop_NTPase"/>
</dbReference>
<gene>
    <name evidence="1" type="ORF">QQ91_013905</name>
</gene>